<dbReference type="InterPro" id="IPR001296">
    <property type="entry name" value="Glyco_trans_1"/>
</dbReference>
<dbReference type="CDD" id="cd03801">
    <property type="entry name" value="GT4_PimA-like"/>
    <property type="match status" value="1"/>
</dbReference>
<organism evidence="5 6">
    <name type="scientific">Acinetobacter modestus</name>
    <dbReference type="NCBI Taxonomy" id="1776740"/>
    <lineage>
        <taxon>Bacteria</taxon>
        <taxon>Pseudomonadati</taxon>
        <taxon>Pseudomonadota</taxon>
        <taxon>Gammaproteobacteria</taxon>
        <taxon>Moraxellales</taxon>
        <taxon>Moraxellaceae</taxon>
        <taxon>Acinetobacter</taxon>
    </lineage>
</organism>
<keyword evidence="1" id="KW-0328">Glycosyltransferase</keyword>
<evidence type="ECO:0000256" key="2">
    <source>
        <dbReference type="ARBA" id="ARBA00022679"/>
    </source>
</evidence>
<evidence type="ECO:0000313" key="6">
    <source>
        <dbReference type="Proteomes" id="UP000013248"/>
    </source>
</evidence>
<feature type="domain" description="Glycosyltransferase subfamily 4-like N-terminal" evidence="4">
    <location>
        <begin position="27"/>
        <end position="108"/>
    </location>
</feature>
<evidence type="ECO:0008006" key="7">
    <source>
        <dbReference type="Google" id="ProtNLM"/>
    </source>
</evidence>
<keyword evidence="2" id="KW-0808">Transferase</keyword>
<dbReference type="PATRIC" id="fig|1217705.3.peg.3072"/>
<dbReference type="Proteomes" id="UP000013248">
    <property type="component" value="Unassembled WGS sequence"/>
</dbReference>
<dbReference type="AlphaFoldDB" id="N9N944"/>
<dbReference type="STRING" id="1217705.F900_03165"/>
<comment type="caution">
    <text evidence="5">The sequence shown here is derived from an EMBL/GenBank/DDBJ whole genome shotgun (WGS) entry which is preliminary data.</text>
</comment>
<dbReference type="SUPFAM" id="SSF53756">
    <property type="entry name" value="UDP-Glycosyltransferase/glycogen phosphorylase"/>
    <property type="match status" value="1"/>
</dbReference>
<dbReference type="RefSeq" id="WP_005218932.1">
    <property type="nucleotide sequence ID" value="NZ_KB850089.1"/>
</dbReference>
<dbReference type="PANTHER" id="PTHR12526">
    <property type="entry name" value="GLYCOSYLTRANSFERASE"/>
    <property type="match status" value="1"/>
</dbReference>
<protein>
    <recommendedName>
        <fullName evidence="7">Glycosyl transferase family 1 domain-containing protein</fullName>
    </recommendedName>
</protein>
<reference evidence="5 6" key="1">
    <citation type="submission" date="2013-02" db="EMBL/GenBank/DDBJ databases">
        <title>The Genome Sequence of Acinetobacter sp. ANC 3862.</title>
        <authorList>
            <consortium name="The Broad Institute Genome Sequencing Platform"/>
            <consortium name="The Broad Institute Genome Sequencing Center for Infectious Disease"/>
            <person name="Cerqueira G."/>
            <person name="Feldgarden M."/>
            <person name="Courvalin P."/>
            <person name="Perichon B."/>
            <person name="Grillot-Courvalin C."/>
            <person name="Clermont D."/>
            <person name="Rocha E."/>
            <person name="Yoon E.-J."/>
            <person name="Nemec A."/>
            <person name="Walker B."/>
            <person name="Young S.K."/>
            <person name="Zeng Q."/>
            <person name="Gargeya S."/>
            <person name="Fitzgerald M."/>
            <person name="Haas B."/>
            <person name="Abouelleil A."/>
            <person name="Alvarado L."/>
            <person name="Arachchi H.M."/>
            <person name="Berlin A.M."/>
            <person name="Chapman S.B."/>
            <person name="Dewar J."/>
            <person name="Goldberg J."/>
            <person name="Griggs A."/>
            <person name="Gujja S."/>
            <person name="Hansen M."/>
            <person name="Howarth C."/>
            <person name="Imamovic A."/>
            <person name="Larimer J."/>
            <person name="McCowan C."/>
            <person name="Murphy C."/>
            <person name="Neiman D."/>
            <person name="Pearson M."/>
            <person name="Priest M."/>
            <person name="Roberts A."/>
            <person name="Saif S."/>
            <person name="Shea T."/>
            <person name="Sisk P."/>
            <person name="Sykes S."/>
            <person name="Wortman J."/>
            <person name="Nusbaum C."/>
            <person name="Birren B."/>
        </authorList>
    </citation>
    <scope>NUCLEOTIDE SEQUENCE [LARGE SCALE GENOMIC DNA]</scope>
    <source>
        <strain evidence="5 6">ANC 3862</strain>
    </source>
</reference>
<dbReference type="HOGENOM" id="CLU_009583_0_3_6"/>
<dbReference type="EMBL" id="APRP01000032">
    <property type="protein sequence ID" value="ENW98564.1"/>
    <property type="molecule type" value="Genomic_DNA"/>
</dbReference>
<accession>N9N944</accession>
<evidence type="ECO:0000313" key="5">
    <source>
        <dbReference type="EMBL" id="ENW98564.1"/>
    </source>
</evidence>
<dbReference type="GO" id="GO:0016757">
    <property type="term" value="F:glycosyltransferase activity"/>
    <property type="evidence" value="ECO:0007669"/>
    <property type="project" value="UniProtKB-KW"/>
</dbReference>
<dbReference type="Gene3D" id="3.40.50.2000">
    <property type="entry name" value="Glycogen Phosphorylase B"/>
    <property type="match status" value="2"/>
</dbReference>
<dbReference type="PANTHER" id="PTHR12526:SF629">
    <property type="entry name" value="TEICHURONIC ACID BIOSYNTHESIS GLYCOSYLTRANSFERASE TUAH-RELATED"/>
    <property type="match status" value="1"/>
</dbReference>
<name>N9N944_9GAMM</name>
<evidence type="ECO:0000259" key="3">
    <source>
        <dbReference type="Pfam" id="PF00534"/>
    </source>
</evidence>
<evidence type="ECO:0000259" key="4">
    <source>
        <dbReference type="Pfam" id="PF13477"/>
    </source>
</evidence>
<gene>
    <name evidence="5" type="ORF">F900_03165</name>
</gene>
<dbReference type="InterPro" id="IPR028098">
    <property type="entry name" value="Glyco_trans_4-like_N"/>
</dbReference>
<proteinExistence type="predicted"/>
<dbReference type="Pfam" id="PF00534">
    <property type="entry name" value="Glycos_transf_1"/>
    <property type="match status" value="1"/>
</dbReference>
<dbReference type="GO" id="GO:1901135">
    <property type="term" value="P:carbohydrate derivative metabolic process"/>
    <property type="evidence" value="ECO:0007669"/>
    <property type="project" value="UniProtKB-ARBA"/>
</dbReference>
<sequence>MDKKYNILLASDMGKVGGTEIATYITAKELQPYVQSICVFGKQGPLSDSVAKLNVEQVHAEAHTKNPFKLIQYLIRLIAVINRNNIDVIHAQMARPIPLIWLAKKLSKNKNLKIFWTSRGLNHSTYESVVPLFNKMGVRGLGNCKLEQEKLLKYGFNPQFTSYVYNAYRLNPETAPRPKLLREKTTIGTLSALREDRCVDLFLKIAENLLKSGSSFEEVEFIIGGDGPYRSELEKLALSLGIKDKVKFYGNITDVEAFMQNLDVFVSPIVVEGDFGAGVSNAIVEAMLTKTPVCAFDASAIFEIVINNETGCLIEAKNIELMSEAIIKTIQNKEETKRLVDNAYNLIVKECDPENYAKKLISLYEGL</sequence>
<feature type="domain" description="Glycosyl transferase family 1" evidence="3">
    <location>
        <begin position="182"/>
        <end position="345"/>
    </location>
</feature>
<dbReference type="Pfam" id="PF13477">
    <property type="entry name" value="Glyco_trans_4_2"/>
    <property type="match status" value="1"/>
</dbReference>
<evidence type="ECO:0000256" key="1">
    <source>
        <dbReference type="ARBA" id="ARBA00022676"/>
    </source>
</evidence>
<dbReference type="eggNOG" id="COG0438">
    <property type="taxonomic scope" value="Bacteria"/>
</dbReference>